<dbReference type="InterPro" id="IPR058982">
    <property type="entry name" value="Beta-barrel_AprE"/>
</dbReference>
<proteinExistence type="inferred from homology"/>
<keyword evidence="10" id="KW-0175">Coiled coil</keyword>
<evidence type="ECO:0000313" key="14">
    <source>
        <dbReference type="Proteomes" id="UP000249538"/>
    </source>
</evidence>
<keyword evidence="7" id="KW-1133">Transmembrane helix</keyword>
<evidence type="ECO:0000256" key="1">
    <source>
        <dbReference type="ARBA" id="ARBA00004377"/>
    </source>
</evidence>
<feature type="domain" description="AprE-like beta-barrel" evidence="12">
    <location>
        <begin position="315"/>
        <end position="403"/>
    </location>
</feature>
<keyword evidence="3 9" id="KW-0813">Transport</keyword>
<evidence type="ECO:0000256" key="2">
    <source>
        <dbReference type="ARBA" id="ARBA00009477"/>
    </source>
</evidence>
<evidence type="ECO:0000259" key="12">
    <source>
        <dbReference type="Pfam" id="PF26002"/>
    </source>
</evidence>
<dbReference type="Pfam" id="PF25994">
    <property type="entry name" value="HH_AprE"/>
    <property type="match status" value="1"/>
</dbReference>
<evidence type="ECO:0000256" key="3">
    <source>
        <dbReference type="ARBA" id="ARBA00022448"/>
    </source>
</evidence>
<keyword evidence="4 9" id="KW-1003">Cell membrane</keyword>
<dbReference type="Gene3D" id="2.40.50.100">
    <property type="match status" value="1"/>
</dbReference>
<evidence type="ECO:0000259" key="11">
    <source>
        <dbReference type="Pfam" id="PF25994"/>
    </source>
</evidence>
<dbReference type="Proteomes" id="UP000249538">
    <property type="component" value="Unassembled WGS sequence"/>
</dbReference>
<dbReference type="AlphaFoldDB" id="A0A2W7T6C3"/>
<sequence length="427" mass="45754">MTDPWSSRGPVIAGFATLLLLLLGFGGWGIAASISGAIVVAGRVEVAQARQIVQHPEGGVVLAIHVTEGEAVAAGAPLLTLDGTLLRAELATVEGQLCDLAARRARLKAEAEGADRMTFPAALAARPQAAEQWQGQRRLFEARRAALAREVDRLSRRRDQTARQIAGINAEAEALATQLTLIRRELADQQSLLDRGLAPSGRALALQREAARLGGEQGRLAAARAEAASRGAEIAAEILGLTATRRATALAEARDLAPRALELEGRRAALRERIAWLDIRAPVSGVVLGLQVTTPRAVLKPADPMLYLIPQDRPLVIAAQVPPIHIDQLHTGQPVRLVFSAFSSRTTPELAGHVTVISADALSDPRTQASYYRAEIVLDEGEIGKLADKALVPGMPVEAFIRTADRSPLAYLLKPFTDYFTRAFRET</sequence>
<dbReference type="GO" id="GO:0005886">
    <property type="term" value="C:plasma membrane"/>
    <property type="evidence" value="ECO:0007669"/>
    <property type="project" value="UniProtKB-SubCell"/>
</dbReference>
<comment type="caution">
    <text evidence="13">The sequence shown here is derived from an EMBL/GenBank/DDBJ whole genome shotgun (WGS) entry which is preliminary data.</text>
</comment>
<evidence type="ECO:0000256" key="6">
    <source>
        <dbReference type="ARBA" id="ARBA00022692"/>
    </source>
</evidence>
<dbReference type="GO" id="GO:0015031">
    <property type="term" value="P:protein transport"/>
    <property type="evidence" value="ECO:0007669"/>
    <property type="project" value="InterPro"/>
</dbReference>
<evidence type="ECO:0000313" key="13">
    <source>
        <dbReference type="EMBL" id="PZX58722.1"/>
    </source>
</evidence>
<keyword evidence="5 9" id="KW-0997">Cell inner membrane</keyword>
<dbReference type="InterPro" id="IPR058781">
    <property type="entry name" value="HH_AprE-like"/>
</dbReference>
<evidence type="ECO:0000256" key="4">
    <source>
        <dbReference type="ARBA" id="ARBA00022475"/>
    </source>
</evidence>
<dbReference type="InterPro" id="IPR050739">
    <property type="entry name" value="MFP"/>
</dbReference>
<dbReference type="Gene3D" id="2.40.30.170">
    <property type="match status" value="1"/>
</dbReference>
<evidence type="ECO:0000256" key="10">
    <source>
        <dbReference type="SAM" id="Coils"/>
    </source>
</evidence>
<reference evidence="13 14" key="1">
    <citation type="submission" date="2018-06" db="EMBL/GenBank/DDBJ databases">
        <title>Genomic Encyclopedia of Archaeal and Bacterial Type Strains, Phase II (KMG-II): from individual species to whole genera.</title>
        <authorList>
            <person name="Goeker M."/>
        </authorList>
    </citation>
    <scope>NUCLEOTIDE SEQUENCE [LARGE SCALE GENOMIC DNA]</scope>
    <source>
        <strain evidence="13 14">DSM 18774</strain>
    </source>
</reference>
<keyword evidence="8" id="KW-0472">Membrane</keyword>
<gene>
    <name evidence="13" type="ORF">LX76_00225</name>
</gene>
<name>A0A2W7T6C3_9RHOB</name>
<dbReference type="PRINTS" id="PR01490">
    <property type="entry name" value="RTXTOXIND"/>
</dbReference>
<protein>
    <recommendedName>
        <fullName evidence="9">Membrane fusion protein (MFP) family protein</fullName>
    </recommendedName>
</protein>
<accession>A0A2W7T6C3</accession>
<evidence type="ECO:0000256" key="8">
    <source>
        <dbReference type="ARBA" id="ARBA00023136"/>
    </source>
</evidence>
<keyword evidence="6" id="KW-0812">Transmembrane</keyword>
<dbReference type="InterPro" id="IPR010129">
    <property type="entry name" value="T1SS_HlyD"/>
</dbReference>
<dbReference type="Pfam" id="PF26002">
    <property type="entry name" value="Beta-barrel_AprE"/>
    <property type="match status" value="1"/>
</dbReference>
<dbReference type="NCBIfam" id="TIGR01843">
    <property type="entry name" value="type_I_hlyD"/>
    <property type="match status" value="1"/>
</dbReference>
<evidence type="ECO:0000256" key="9">
    <source>
        <dbReference type="RuleBase" id="RU365093"/>
    </source>
</evidence>
<feature type="domain" description="AprE-like long alpha-helical hairpin" evidence="11">
    <location>
        <begin position="87"/>
        <end position="272"/>
    </location>
</feature>
<organism evidence="13 14">
    <name type="scientific">Cereibacter changlensis</name>
    <dbReference type="NCBI Taxonomy" id="402884"/>
    <lineage>
        <taxon>Bacteria</taxon>
        <taxon>Pseudomonadati</taxon>
        <taxon>Pseudomonadota</taxon>
        <taxon>Alphaproteobacteria</taxon>
        <taxon>Rhodobacterales</taxon>
        <taxon>Paracoccaceae</taxon>
        <taxon>Cereibacter</taxon>
    </lineage>
</organism>
<comment type="subcellular location">
    <subcellularLocation>
        <location evidence="1 9">Cell inner membrane</location>
        <topology evidence="1 9">Single-pass membrane protein</topology>
    </subcellularLocation>
</comment>
<comment type="similarity">
    <text evidence="2 9">Belongs to the membrane fusion protein (MFP) (TC 8.A.1) family.</text>
</comment>
<feature type="coiled-coil region" evidence="10">
    <location>
        <begin position="137"/>
        <end position="171"/>
    </location>
</feature>
<dbReference type="EMBL" id="QKZS01000001">
    <property type="protein sequence ID" value="PZX58722.1"/>
    <property type="molecule type" value="Genomic_DNA"/>
</dbReference>
<dbReference type="PANTHER" id="PTHR30386">
    <property type="entry name" value="MEMBRANE FUSION SUBUNIT OF EMRAB-TOLC MULTIDRUG EFFLUX PUMP"/>
    <property type="match status" value="1"/>
</dbReference>
<dbReference type="PANTHER" id="PTHR30386:SF17">
    <property type="entry name" value="ALKALINE PROTEASE SECRETION PROTEIN APRE"/>
    <property type="match status" value="1"/>
</dbReference>
<dbReference type="RefSeq" id="WP_111467237.1">
    <property type="nucleotide sequence ID" value="NZ_QKZS01000001.1"/>
</dbReference>
<evidence type="ECO:0000256" key="5">
    <source>
        <dbReference type="ARBA" id="ARBA00022519"/>
    </source>
</evidence>
<evidence type="ECO:0000256" key="7">
    <source>
        <dbReference type="ARBA" id="ARBA00022989"/>
    </source>
</evidence>